<evidence type="ECO:0000313" key="14">
    <source>
        <dbReference type="Proteomes" id="UP000326759"/>
    </source>
</evidence>
<comment type="caution">
    <text evidence="13">The sequence shown here is derived from an EMBL/GenBank/DDBJ whole genome shotgun (WGS) entry which is preliminary data.</text>
</comment>
<evidence type="ECO:0000256" key="1">
    <source>
        <dbReference type="ARBA" id="ARBA00004141"/>
    </source>
</evidence>
<evidence type="ECO:0000256" key="10">
    <source>
        <dbReference type="ARBA" id="ARBA00023136"/>
    </source>
</evidence>
<dbReference type="FunFam" id="1.10.150.20:FF:000013">
    <property type="entry name" value="U5 small nuclear ribonucleoprotein kDa helicase"/>
    <property type="match status" value="1"/>
</dbReference>
<keyword evidence="3" id="KW-0812">Transmembrane</keyword>
<dbReference type="GO" id="GO:0005681">
    <property type="term" value="C:spliceosomal complex"/>
    <property type="evidence" value="ECO:0007669"/>
    <property type="project" value="TreeGrafter"/>
</dbReference>
<dbReference type="FunFam" id="2.60.40.150:FF:000048">
    <property type="entry name" value="U5 small nuclear ribonucleoprotein 200 kDa helicase"/>
    <property type="match status" value="1"/>
</dbReference>
<proteinExistence type="predicted"/>
<dbReference type="SUPFAM" id="SSF81296">
    <property type="entry name" value="E set domains"/>
    <property type="match status" value="1"/>
</dbReference>
<dbReference type="EMBL" id="SEYY01013818">
    <property type="protein sequence ID" value="KAB7500483.1"/>
    <property type="molecule type" value="Genomic_DNA"/>
</dbReference>
<evidence type="ECO:0000259" key="12">
    <source>
        <dbReference type="SMART" id="SM00973"/>
    </source>
</evidence>
<organism evidence="13 14">
    <name type="scientific">Armadillidium nasatum</name>
    <dbReference type="NCBI Taxonomy" id="96803"/>
    <lineage>
        <taxon>Eukaryota</taxon>
        <taxon>Metazoa</taxon>
        <taxon>Ecdysozoa</taxon>
        <taxon>Arthropoda</taxon>
        <taxon>Crustacea</taxon>
        <taxon>Multicrustacea</taxon>
        <taxon>Malacostraca</taxon>
        <taxon>Eumalacostraca</taxon>
        <taxon>Peracarida</taxon>
        <taxon>Isopoda</taxon>
        <taxon>Oniscidea</taxon>
        <taxon>Crinocheta</taxon>
        <taxon>Armadillidiidae</taxon>
        <taxon>Armadillidium</taxon>
    </lineage>
</organism>
<dbReference type="GO" id="GO:0003724">
    <property type="term" value="F:RNA helicase activity"/>
    <property type="evidence" value="ECO:0007669"/>
    <property type="project" value="TreeGrafter"/>
</dbReference>
<dbReference type="InterPro" id="IPR036388">
    <property type="entry name" value="WH-like_DNA-bd_sf"/>
</dbReference>
<dbReference type="Pfam" id="PF02889">
    <property type="entry name" value="Sec63"/>
    <property type="match status" value="1"/>
</dbReference>
<dbReference type="OrthoDB" id="5575at2759"/>
<dbReference type="InterPro" id="IPR004179">
    <property type="entry name" value="Sec63-dom"/>
</dbReference>
<evidence type="ECO:0000256" key="6">
    <source>
        <dbReference type="ARBA" id="ARBA00022806"/>
    </source>
</evidence>
<evidence type="ECO:0000256" key="9">
    <source>
        <dbReference type="ARBA" id="ARBA00022989"/>
    </source>
</evidence>
<protein>
    <submittedName>
        <fullName evidence="13">DnaJ protein ERDJ2A</fullName>
    </submittedName>
</protein>
<dbReference type="GO" id="GO:0016020">
    <property type="term" value="C:membrane"/>
    <property type="evidence" value="ECO:0007669"/>
    <property type="project" value="UniProtKB-SubCell"/>
</dbReference>
<keyword evidence="8" id="KW-0067">ATP-binding</keyword>
<dbReference type="SUPFAM" id="SSF158702">
    <property type="entry name" value="Sec63 N-terminal domain-like"/>
    <property type="match status" value="1"/>
</dbReference>
<accession>A0A5N5T1Z1</accession>
<evidence type="ECO:0000256" key="5">
    <source>
        <dbReference type="ARBA" id="ARBA00022801"/>
    </source>
</evidence>
<evidence type="ECO:0000256" key="11">
    <source>
        <dbReference type="ARBA" id="ARBA00023186"/>
    </source>
</evidence>
<dbReference type="GO" id="GO:0005524">
    <property type="term" value="F:ATP binding"/>
    <property type="evidence" value="ECO:0007669"/>
    <property type="project" value="UniProtKB-KW"/>
</dbReference>
<keyword evidence="9" id="KW-1133">Transmembrane helix</keyword>
<keyword evidence="5" id="KW-0378">Hydrolase</keyword>
<dbReference type="PANTHER" id="PTHR24075:SF5">
    <property type="entry name" value="U5 SMALL NUCLEAR RIBONUCLEOPROTEIN 200 KDA HELICASE"/>
    <property type="match status" value="1"/>
</dbReference>
<dbReference type="InterPro" id="IPR014756">
    <property type="entry name" value="Ig_E-set"/>
</dbReference>
<dbReference type="GO" id="GO:0000388">
    <property type="term" value="P:spliceosome conformational change to release U4 (or U4atac) and U1 (or U11)"/>
    <property type="evidence" value="ECO:0007669"/>
    <property type="project" value="TreeGrafter"/>
</dbReference>
<keyword evidence="14" id="KW-1185">Reference proteome</keyword>
<dbReference type="Proteomes" id="UP000326759">
    <property type="component" value="Unassembled WGS sequence"/>
</dbReference>
<dbReference type="Gene3D" id="2.60.40.150">
    <property type="entry name" value="C2 domain"/>
    <property type="match status" value="1"/>
</dbReference>
<dbReference type="Gene3D" id="1.10.10.10">
    <property type="entry name" value="Winged helix-like DNA-binding domain superfamily/Winged helix DNA-binding domain"/>
    <property type="match status" value="1"/>
</dbReference>
<dbReference type="FunFam" id="1.10.3380.10:FF:000002">
    <property type="entry name" value="Activating signal cointegrator 1 complex subunit 3"/>
    <property type="match status" value="1"/>
</dbReference>
<keyword evidence="10" id="KW-0472">Membrane</keyword>
<evidence type="ECO:0000256" key="8">
    <source>
        <dbReference type="ARBA" id="ARBA00022840"/>
    </source>
</evidence>
<evidence type="ECO:0000256" key="2">
    <source>
        <dbReference type="ARBA" id="ARBA00004240"/>
    </source>
</evidence>
<keyword evidence="4" id="KW-0547">Nucleotide-binding</keyword>
<keyword evidence="11" id="KW-0143">Chaperone</keyword>
<evidence type="ECO:0000256" key="3">
    <source>
        <dbReference type="ARBA" id="ARBA00022692"/>
    </source>
</evidence>
<evidence type="ECO:0000313" key="13">
    <source>
        <dbReference type="EMBL" id="KAB7500483.1"/>
    </source>
</evidence>
<sequence length="346" mass="39397">MQKSLQGTIENKQEAVDYVTWTFLYRRMTQNPNYYGLQGVSHRHLSDHLSDLVENTLQDLEESLKPKIRGLLEIISNAAEYESVPIRHGEEDVLRKLMQKVNHKPDGKVTDPHIKTNLLLQAHLSRLSLSAELQQDTELVLGKALRLIQACVDVLSSNGWLAPALSAMTLAQMVTQAMWSKDSYLKQLPHFSSETISRCEVKDVTSVFDILELEDDDRNRLLQLSENKMADLWIPNSISSGRTVNVEVVLEREDEPGPVIAPLFPHKREEGWWVIIGDPKANSLISIKRLTLQQKAKVKLDFVAPSEGAYEYRLYFMSDAYMGCDQEYKVPLRVREADSDSESESD</sequence>
<evidence type="ECO:0000256" key="7">
    <source>
        <dbReference type="ARBA" id="ARBA00022824"/>
    </source>
</evidence>
<dbReference type="PANTHER" id="PTHR24075">
    <property type="entry name" value="SEC63 DOMAIN-CONTAINING"/>
    <property type="match status" value="1"/>
</dbReference>
<dbReference type="Gene3D" id="1.10.3380.10">
    <property type="entry name" value="Sec63 N-terminal domain-like domain"/>
    <property type="match status" value="1"/>
</dbReference>
<keyword evidence="6" id="KW-0347">Helicase</keyword>
<dbReference type="Gene3D" id="1.10.150.20">
    <property type="entry name" value="5' to 3' exonuclease, C-terminal subdomain"/>
    <property type="match status" value="1"/>
</dbReference>
<dbReference type="GO" id="GO:0005783">
    <property type="term" value="C:endoplasmic reticulum"/>
    <property type="evidence" value="ECO:0007669"/>
    <property type="project" value="UniProtKB-SubCell"/>
</dbReference>
<gene>
    <name evidence="13" type="primary">ERDJ2A</name>
    <name evidence="13" type="ORF">Anas_07489</name>
</gene>
<dbReference type="GO" id="GO:0003723">
    <property type="term" value="F:RNA binding"/>
    <property type="evidence" value="ECO:0007669"/>
    <property type="project" value="TreeGrafter"/>
</dbReference>
<evidence type="ECO:0000256" key="4">
    <source>
        <dbReference type="ARBA" id="ARBA00022741"/>
    </source>
</evidence>
<name>A0A5N5T1Z1_9CRUS</name>
<dbReference type="SMART" id="SM00973">
    <property type="entry name" value="Sec63"/>
    <property type="match status" value="1"/>
</dbReference>
<dbReference type="AlphaFoldDB" id="A0A5N5T1Z1"/>
<dbReference type="InterPro" id="IPR035892">
    <property type="entry name" value="C2_domain_sf"/>
</dbReference>
<feature type="domain" description="SEC63" evidence="12">
    <location>
        <begin position="32"/>
        <end position="332"/>
    </location>
</feature>
<dbReference type="FunFam" id="1.10.10.10:FF:000012">
    <property type="entry name" value="U5 small nuclear ribonucleoprotein helicase"/>
    <property type="match status" value="1"/>
</dbReference>
<comment type="subcellular location">
    <subcellularLocation>
        <location evidence="2">Endoplasmic reticulum</location>
    </subcellularLocation>
    <subcellularLocation>
        <location evidence="1">Membrane</location>
        <topology evidence="1">Multi-pass membrane protein</topology>
    </subcellularLocation>
</comment>
<reference evidence="13 14" key="1">
    <citation type="journal article" date="2019" name="PLoS Biol.">
        <title>Sex chromosomes control vertical transmission of feminizing Wolbachia symbionts in an isopod.</title>
        <authorList>
            <person name="Becking T."/>
            <person name="Chebbi M.A."/>
            <person name="Giraud I."/>
            <person name="Moumen B."/>
            <person name="Laverre T."/>
            <person name="Caubet Y."/>
            <person name="Peccoud J."/>
            <person name="Gilbert C."/>
            <person name="Cordaux R."/>
        </authorList>
    </citation>
    <scope>NUCLEOTIDE SEQUENCE [LARGE SCALE GENOMIC DNA]</scope>
    <source>
        <strain evidence="13">ANa2</strain>
        <tissue evidence="13">Whole body excluding digestive tract and cuticle</tissue>
    </source>
</reference>
<keyword evidence="7" id="KW-0256">Endoplasmic reticulum</keyword>
<dbReference type="GO" id="GO:0016787">
    <property type="term" value="F:hydrolase activity"/>
    <property type="evidence" value="ECO:0007669"/>
    <property type="project" value="UniProtKB-KW"/>
</dbReference>